<reference evidence="1" key="1">
    <citation type="submission" date="2024-05" db="EMBL/GenBank/DDBJ databases">
        <title>The Natural Products Discovery Center: Release of the First 8490 Sequenced Strains for Exploring Actinobacteria Biosynthetic Diversity.</title>
        <authorList>
            <person name="Kalkreuter E."/>
            <person name="Kautsar S.A."/>
            <person name="Yang D."/>
            <person name="Bader C.D."/>
            <person name="Teijaro C.N."/>
            <person name="Fluegel L."/>
            <person name="Davis C.M."/>
            <person name="Simpson J.R."/>
            <person name="Lauterbach L."/>
            <person name="Steele A.D."/>
            <person name="Gui C."/>
            <person name="Meng S."/>
            <person name="Li G."/>
            <person name="Viehrig K."/>
            <person name="Ye F."/>
            <person name="Su P."/>
            <person name="Kiefer A.F."/>
            <person name="Nichols A."/>
            <person name="Cepeda A.J."/>
            <person name="Yan W."/>
            <person name="Fan B."/>
            <person name="Jiang Y."/>
            <person name="Adhikari A."/>
            <person name="Zheng C.-J."/>
            <person name="Schuster L."/>
            <person name="Cowan T.M."/>
            <person name="Smanski M.J."/>
            <person name="Chevrette M.G."/>
            <person name="de Carvalho L.P.S."/>
            <person name="Shen B."/>
        </authorList>
    </citation>
    <scope>NUCLEOTIDE SEQUENCE</scope>
    <source>
        <strain evidence="1">NPDC080035</strain>
    </source>
</reference>
<sequence>MIKTGSPVLDTRLIHALVGLEPGAPVVFVASNTRLRASTMIATGAGLEDLASVLLDVVSVSPTAPLWGWLADPTDDEVYDLAFAIQGLAADATRRHLRMRLLDHATFEAELPRNALVIEVPNLHSGWAFAVFTD</sequence>
<dbReference type="AlphaFoldDB" id="A0AAU7GG37"/>
<proteinExistence type="predicted"/>
<protein>
    <submittedName>
        <fullName evidence="1">Uncharacterized protein</fullName>
    </submittedName>
</protein>
<name>A0AAU7GG37_9MICO</name>
<evidence type="ECO:0000313" key="1">
    <source>
        <dbReference type="EMBL" id="XBM49677.1"/>
    </source>
</evidence>
<gene>
    <name evidence="1" type="ORF">AAME72_07380</name>
</gene>
<accession>A0AAU7GG37</accession>
<dbReference type="EMBL" id="CP157390">
    <property type="protein sequence ID" value="XBM49677.1"/>
    <property type="molecule type" value="Genomic_DNA"/>
</dbReference>
<organism evidence="1">
    <name type="scientific">Leifsonia sp. NPDC080035</name>
    <dbReference type="NCBI Taxonomy" id="3143936"/>
    <lineage>
        <taxon>Bacteria</taxon>
        <taxon>Bacillati</taxon>
        <taxon>Actinomycetota</taxon>
        <taxon>Actinomycetes</taxon>
        <taxon>Micrococcales</taxon>
        <taxon>Microbacteriaceae</taxon>
        <taxon>Leifsonia</taxon>
    </lineage>
</organism>
<dbReference type="RefSeq" id="WP_348789588.1">
    <property type="nucleotide sequence ID" value="NZ_CP157390.1"/>
</dbReference>